<reference evidence="1 2" key="1">
    <citation type="journal article" date="2013" name="ISME J.">
        <title>Metabolic model for the filamentous 'Candidatus Microthrix parvicella' based on genomic and metagenomic analyses.</title>
        <authorList>
            <person name="Jon McIlroy S."/>
            <person name="Kristiansen R."/>
            <person name="Albertsen M."/>
            <person name="Michael Karst S."/>
            <person name="Rossetti S."/>
            <person name="Lund Nielsen J."/>
            <person name="Tandoi V."/>
            <person name="James Seviour R."/>
            <person name="Nielsen P.H."/>
        </authorList>
    </citation>
    <scope>NUCLEOTIDE SEQUENCE [LARGE SCALE GENOMIC DNA]</scope>
    <source>
        <strain evidence="1 2">RN1</strain>
    </source>
</reference>
<evidence type="ECO:0000313" key="2">
    <source>
        <dbReference type="Proteomes" id="UP000018291"/>
    </source>
</evidence>
<protein>
    <recommendedName>
        <fullName evidence="3">Amidohydrolase 3 domain-containing protein</fullName>
    </recommendedName>
</protein>
<dbReference type="Gene3D" id="2.30.40.10">
    <property type="entry name" value="Urease, subunit C, domain 1"/>
    <property type="match status" value="1"/>
</dbReference>
<evidence type="ECO:0008006" key="3">
    <source>
        <dbReference type="Google" id="ProtNLM"/>
    </source>
</evidence>
<name>R4YZ54_9ACTN</name>
<dbReference type="OrthoDB" id="9766983at2"/>
<dbReference type="STRING" id="1229780.BN381_290077"/>
<dbReference type="GO" id="GO:0016810">
    <property type="term" value="F:hydrolase activity, acting on carbon-nitrogen (but not peptide) bonds"/>
    <property type="evidence" value="ECO:0007669"/>
    <property type="project" value="InterPro"/>
</dbReference>
<sequence>MSTLIRNGTVIGGEDAPPRRADVLVDDNGTVEAIGPSLEVVLGGGQRKHQEPAVDHPERLNDTVEEIHEEPMAGFGDQNRLVRRNDDSVRAVMVNGNVAWRGGTPADDLGTARRYGRFLPLGG</sequence>
<dbReference type="HOGENOM" id="CLU_2011110_0_0_11"/>
<gene>
    <name evidence="1" type="ORF">BN381_290077</name>
</gene>
<dbReference type="Proteomes" id="UP000018291">
    <property type="component" value="Unassembled WGS sequence"/>
</dbReference>
<dbReference type="RefSeq" id="WP_012226761.1">
    <property type="nucleotide sequence ID" value="NZ_HG422565.1"/>
</dbReference>
<dbReference type="AlphaFoldDB" id="R4YZ54"/>
<comment type="caution">
    <text evidence="1">The sequence shown here is derived from an EMBL/GenBank/DDBJ whole genome shotgun (WGS) entry which is preliminary data.</text>
</comment>
<dbReference type="SUPFAM" id="SSF51338">
    <property type="entry name" value="Composite domain of metallo-dependent hydrolases"/>
    <property type="match status" value="1"/>
</dbReference>
<keyword evidence="2" id="KW-1185">Reference proteome</keyword>
<dbReference type="InterPro" id="IPR011059">
    <property type="entry name" value="Metal-dep_hydrolase_composite"/>
</dbReference>
<dbReference type="EMBL" id="CANL01000022">
    <property type="protein sequence ID" value="CCM63718.1"/>
    <property type="molecule type" value="Genomic_DNA"/>
</dbReference>
<accession>R4YZ54</accession>
<organism evidence="1 2">
    <name type="scientific">Candidatus Neomicrothrix parvicella RN1</name>
    <dbReference type="NCBI Taxonomy" id="1229780"/>
    <lineage>
        <taxon>Bacteria</taxon>
        <taxon>Bacillati</taxon>
        <taxon>Actinomycetota</taxon>
        <taxon>Acidimicrobiia</taxon>
        <taxon>Acidimicrobiales</taxon>
        <taxon>Microthrixaceae</taxon>
        <taxon>Candidatus Neomicrothrix</taxon>
    </lineage>
</organism>
<proteinExistence type="predicted"/>
<evidence type="ECO:0000313" key="1">
    <source>
        <dbReference type="EMBL" id="CCM63718.1"/>
    </source>
</evidence>